<comment type="caution">
    <text evidence="1">The sequence shown here is derived from an EMBL/GenBank/DDBJ whole genome shotgun (WGS) entry which is preliminary data.</text>
</comment>
<proteinExistence type="predicted"/>
<evidence type="ECO:0000313" key="1">
    <source>
        <dbReference type="EMBL" id="MBR7620573.1"/>
    </source>
</evidence>
<reference evidence="1" key="1">
    <citation type="submission" date="2021-04" db="EMBL/GenBank/DDBJ databases">
        <title>Draft genome assembly of strain Phenylobacterium sp. 20VBR1 using MiniION and Illumina platforms.</title>
        <authorList>
            <person name="Thomas F.A."/>
            <person name="Krishnan K.P."/>
            <person name="Sinha R.K."/>
        </authorList>
    </citation>
    <scope>NUCLEOTIDE SEQUENCE</scope>
    <source>
        <strain evidence="1">20VBR1</strain>
    </source>
</reference>
<keyword evidence="2" id="KW-1185">Reference proteome</keyword>
<dbReference type="Proteomes" id="UP000622580">
    <property type="component" value="Unassembled WGS sequence"/>
</dbReference>
<dbReference type="AlphaFoldDB" id="A0A941D5J4"/>
<evidence type="ECO:0000313" key="2">
    <source>
        <dbReference type="Proteomes" id="UP000622580"/>
    </source>
</evidence>
<organism evidence="1 2">
    <name type="scientific">Phenylobacterium glaciei</name>
    <dbReference type="NCBI Taxonomy" id="2803784"/>
    <lineage>
        <taxon>Bacteria</taxon>
        <taxon>Pseudomonadati</taxon>
        <taxon>Pseudomonadota</taxon>
        <taxon>Alphaproteobacteria</taxon>
        <taxon>Caulobacterales</taxon>
        <taxon>Caulobacteraceae</taxon>
        <taxon>Phenylobacterium</taxon>
    </lineage>
</organism>
<gene>
    <name evidence="1" type="ORF">JKL49_14360</name>
</gene>
<name>A0A941D5J4_9CAUL</name>
<dbReference type="EMBL" id="JAGSGD010000001">
    <property type="protein sequence ID" value="MBR7620573.1"/>
    <property type="molecule type" value="Genomic_DNA"/>
</dbReference>
<dbReference type="RefSeq" id="WP_215341305.1">
    <property type="nucleotide sequence ID" value="NZ_JAGSGD010000001.1"/>
</dbReference>
<accession>A0A941D5J4</accession>
<sequence>MRHRPSSGPLLGRTLVTSLLALILLEGCASQPMPRPDTGAGVGRAVSQPLRDLSLIQETAPEVLQRAAVSPYDLAHAVDCASLRAELNALDIALGPDLAPGGKAEGISIGGLAADLIGGAVGLPFRGAVRWVSGARSREAALKAAVLAGMVRRGFLKGRSGLMACDAPSPAI</sequence>
<protein>
    <submittedName>
        <fullName evidence="1">Uncharacterized protein</fullName>
    </submittedName>
</protein>